<reference evidence="1 2" key="1">
    <citation type="journal article" date="2024" name="bioRxiv">
        <title>A reference genome for Trichogramma kaykai: A tiny desert-dwelling parasitoid wasp with competing sex-ratio distorters.</title>
        <authorList>
            <person name="Culotta J."/>
            <person name="Lindsey A.R."/>
        </authorList>
    </citation>
    <scope>NUCLEOTIDE SEQUENCE [LARGE SCALE GENOMIC DNA]</scope>
    <source>
        <strain evidence="1 2">KSX58</strain>
    </source>
</reference>
<evidence type="ECO:0000313" key="2">
    <source>
        <dbReference type="Proteomes" id="UP001627154"/>
    </source>
</evidence>
<sequence>MLPFDLTIKKKTKSNGMIETNAAGGHVCSTIRIDSVCVYKIFVPETHPFVVHTPLQGDREIYYPRGCDLGVFNFLIFYLYPEKKSNPKKTM</sequence>
<name>A0ABD2WXE4_9HYME</name>
<evidence type="ECO:0000313" key="1">
    <source>
        <dbReference type="EMBL" id="KAL3397181.1"/>
    </source>
</evidence>
<dbReference type="Proteomes" id="UP001627154">
    <property type="component" value="Unassembled WGS sequence"/>
</dbReference>
<gene>
    <name evidence="1" type="ORF">TKK_009199</name>
</gene>
<dbReference type="AlphaFoldDB" id="A0ABD2WXE4"/>
<proteinExistence type="predicted"/>
<organism evidence="1 2">
    <name type="scientific">Trichogramma kaykai</name>
    <dbReference type="NCBI Taxonomy" id="54128"/>
    <lineage>
        <taxon>Eukaryota</taxon>
        <taxon>Metazoa</taxon>
        <taxon>Ecdysozoa</taxon>
        <taxon>Arthropoda</taxon>
        <taxon>Hexapoda</taxon>
        <taxon>Insecta</taxon>
        <taxon>Pterygota</taxon>
        <taxon>Neoptera</taxon>
        <taxon>Endopterygota</taxon>
        <taxon>Hymenoptera</taxon>
        <taxon>Apocrita</taxon>
        <taxon>Proctotrupomorpha</taxon>
        <taxon>Chalcidoidea</taxon>
        <taxon>Trichogrammatidae</taxon>
        <taxon>Trichogramma</taxon>
    </lineage>
</organism>
<dbReference type="EMBL" id="JBJJXI010000067">
    <property type="protein sequence ID" value="KAL3397181.1"/>
    <property type="molecule type" value="Genomic_DNA"/>
</dbReference>
<comment type="caution">
    <text evidence="1">The sequence shown here is derived from an EMBL/GenBank/DDBJ whole genome shotgun (WGS) entry which is preliminary data.</text>
</comment>
<keyword evidence="2" id="KW-1185">Reference proteome</keyword>
<protein>
    <submittedName>
        <fullName evidence="1">Uncharacterized protein</fullName>
    </submittedName>
</protein>
<accession>A0ABD2WXE4</accession>